<evidence type="ECO:0000256" key="2">
    <source>
        <dbReference type="ARBA" id="ARBA00005974"/>
    </source>
</evidence>
<dbReference type="NCBIfam" id="TIGR00798">
    <property type="entry name" value="mtc"/>
    <property type="match status" value="1"/>
</dbReference>
<evidence type="ECO:0000313" key="10">
    <source>
        <dbReference type="EnsemblProtists" id="PYU1_T004099"/>
    </source>
</evidence>
<organism evidence="10 11">
    <name type="scientific">Globisporangium ultimum (strain ATCC 200006 / CBS 805.95 / DAOM BR144)</name>
    <name type="common">Pythium ultimum</name>
    <dbReference type="NCBI Taxonomy" id="431595"/>
    <lineage>
        <taxon>Eukaryota</taxon>
        <taxon>Sar</taxon>
        <taxon>Stramenopiles</taxon>
        <taxon>Oomycota</taxon>
        <taxon>Peronosporomycetes</taxon>
        <taxon>Pythiales</taxon>
        <taxon>Pythiaceae</taxon>
        <taxon>Globisporangium</taxon>
    </lineage>
</organism>
<evidence type="ECO:0000256" key="5">
    <source>
        <dbReference type="ARBA" id="ARBA00022970"/>
    </source>
</evidence>
<evidence type="ECO:0000256" key="8">
    <source>
        <dbReference type="ARBA" id="ARBA00023136"/>
    </source>
</evidence>
<keyword evidence="8" id="KW-0472">Membrane</keyword>
<dbReference type="GO" id="GO:0006865">
    <property type="term" value="P:amino acid transport"/>
    <property type="evidence" value="ECO:0007669"/>
    <property type="project" value="UniProtKB-KW"/>
</dbReference>
<dbReference type="Pfam" id="PF03820">
    <property type="entry name" value="SFXNs"/>
    <property type="match status" value="1"/>
</dbReference>
<evidence type="ECO:0000256" key="4">
    <source>
        <dbReference type="ARBA" id="ARBA00022692"/>
    </source>
</evidence>
<comment type="subcellular location">
    <subcellularLocation>
        <location evidence="1 9">Mitochondrion membrane</location>
        <topology evidence="1 9">Multi-pass membrane protein</topology>
    </subcellularLocation>
</comment>
<keyword evidence="4" id="KW-0812">Transmembrane</keyword>
<dbReference type="GO" id="GO:0015075">
    <property type="term" value="F:monoatomic ion transmembrane transporter activity"/>
    <property type="evidence" value="ECO:0007669"/>
    <property type="project" value="InterPro"/>
</dbReference>
<dbReference type="Proteomes" id="UP000019132">
    <property type="component" value="Unassembled WGS sequence"/>
</dbReference>
<reference evidence="11" key="1">
    <citation type="journal article" date="2010" name="Genome Biol.">
        <title>Genome sequence of the necrotrophic plant pathogen Pythium ultimum reveals original pathogenicity mechanisms and effector repertoire.</title>
        <authorList>
            <person name="Levesque C.A."/>
            <person name="Brouwer H."/>
            <person name="Cano L."/>
            <person name="Hamilton J.P."/>
            <person name="Holt C."/>
            <person name="Huitema E."/>
            <person name="Raffaele S."/>
            <person name="Robideau G.P."/>
            <person name="Thines M."/>
            <person name="Win J."/>
            <person name="Zerillo M.M."/>
            <person name="Beakes G.W."/>
            <person name="Boore J.L."/>
            <person name="Busam D."/>
            <person name="Dumas B."/>
            <person name="Ferriera S."/>
            <person name="Fuerstenberg S.I."/>
            <person name="Gachon C.M."/>
            <person name="Gaulin E."/>
            <person name="Govers F."/>
            <person name="Grenville-Briggs L."/>
            <person name="Horner N."/>
            <person name="Hostetler J."/>
            <person name="Jiang R.H."/>
            <person name="Johnson J."/>
            <person name="Krajaejun T."/>
            <person name="Lin H."/>
            <person name="Meijer H.J."/>
            <person name="Moore B."/>
            <person name="Morris P."/>
            <person name="Phuntmart V."/>
            <person name="Puiu D."/>
            <person name="Shetty J."/>
            <person name="Stajich J.E."/>
            <person name="Tripathy S."/>
            <person name="Wawra S."/>
            <person name="van West P."/>
            <person name="Whitty B.R."/>
            <person name="Coutinho P.M."/>
            <person name="Henrissat B."/>
            <person name="Martin F."/>
            <person name="Thomas P.D."/>
            <person name="Tyler B.M."/>
            <person name="De Vries R.P."/>
            <person name="Kamoun S."/>
            <person name="Yandell M."/>
            <person name="Tisserat N."/>
            <person name="Buell C.R."/>
        </authorList>
    </citation>
    <scope>NUCLEOTIDE SEQUENCE</scope>
    <source>
        <strain evidence="11">DAOM:BR144</strain>
    </source>
</reference>
<dbReference type="PANTHER" id="PTHR11153">
    <property type="entry name" value="SIDEROFLEXIN"/>
    <property type="match status" value="1"/>
</dbReference>
<dbReference type="EnsemblProtists" id="PYU1_T004099">
    <property type="protein sequence ID" value="PYU1_T004099"/>
    <property type="gene ID" value="PYU1_G004089"/>
</dbReference>
<dbReference type="GO" id="GO:1990542">
    <property type="term" value="P:mitochondrial transmembrane transport"/>
    <property type="evidence" value="ECO:0007669"/>
    <property type="project" value="TreeGrafter"/>
</dbReference>
<keyword evidence="5" id="KW-0029">Amino-acid transport</keyword>
<dbReference type="HOGENOM" id="CLU_039425_0_0_1"/>
<reference evidence="11" key="2">
    <citation type="submission" date="2010-04" db="EMBL/GenBank/DDBJ databases">
        <authorList>
            <person name="Buell R."/>
            <person name="Hamilton J."/>
            <person name="Hostetler J."/>
        </authorList>
    </citation>
    <scope>NUCLEOTIDE SEQUENCE [LARGE SCALE GENOMIC DNA]</scope>
    <source>
        <strain evidence="11">DAOM:BR144</strain>
    </source>
</reference>
<dbReference type="InterPro" id="IPR004686">
    <property type="entry name" value="Mtc"/>
</dbReference>
<name>K3WGK8_GLOUD</name>
<keyword evidence="11" id="KW-1185">Reference proteome</keyword>
<evidence type="ECO:0000256" key="6">
    <source>
        <dbReference type="ARBA" id="ARBA00022989"/>
    </source>
</evidence>
<evidence type="ECO:0000256" key="3">
    <source>
        <dbReference type="ARBA" id="ARBA00022448"/>
    </source>
</evidence>
<dbReference type="OMA" id="LQRYVPF"/>
<dbReference type="PANTHER" id="PTHR11153:SF6">
    <property type="entry name" value="SIDEROFLEXIN-5"/>
    <property type="match status" value="1"/>
</dbReference>
<reference evidence="10" key="3">
    <citation type="submission" date="2015-02" db="UniProtKB">
        <authorList>
            <consortium name="EnsemblProtists"/>
        </authorList>
    </citation>
    <scope>IDENTIFICATION</scope>
    <source>
        <strain evidence="10">DAOM BR144</strain>
    </source>
</reference>
<dbReference type="eggNOG" id="KOG3767">
    <property type="taxonomic scope" value="Eukaryota"/>
</dbReference>
<accession>K3WGK8</accession>
<keyword evidence="6" id="KW-1133">Transmembrane helix</keyword>
<dbReference type="AlphaFoldDB" id="K3WGK8"/>
<proteinExistence type="inferred from homology"/>
<comment type="similarity">
    <text evidence="2 9">Belongs to the sideroflexin family.</text>
</comment>
<protein>
    <recommendedName>
        <fullName evidence="9">Sidoreflexin</fullName>
    </recommendedName>
</protein>
<dbReference type="STRING" id="431595.K3WGK8"/>
<evidence type="ECO:0000256" key="1">
    <source>
        <dbReference type="ARBA" id="ARBA00004225"/>
    </source>
</evidence>
<sequence>MAAVPPFTIDAPKYDQSTYYGRWRQFVELVSPSALFLTKEQIQSATTTLEKYRNGDIAPGQMRDEELWHARRVYESAVHPQTGEMLPLYFRLSAFVPVNIPICAGMILAPPTLGNTIFWQWINQSYNAGFNYANRNASSEQDNSTIFKSYATASFVSCVTAVGLGRIVETAKSLSPGVRSALRKTVPFVAVASAGAFNAVSMRFNEFTDGIDIIDDDGEVRGRSVAAGRQSLTQVALTRVALPMPILLLPPYLYEGLKKAKLMPKAKYPRLATELTVLTLCLWGALPAAVALFPQNGTIAAADVEEEFRNLTDKQGNRIEKFTYNKGI</sequence>
<dbReference type="VEuPathDB" id="FungiDB:PYU1_G004089"/>
<evidence type="ECO:0000256" key="7">
    <source>
        <dbReference type="ARBA" id="ARBA00023128"/>
    </source>
</evidence>
<evidence type="ECO:0000313" key="11">
    <source>
        <dbReference type="Proteomes" id="UP000019132"/>
    </source>
</evidence>
<dbReference type="EMBL" id="GL376567">
    <property type="status" value="NOT_ANNOTATED_CDS"/>
    <property type="molecule type" value="Genomic_DNA"/>
</dbReference>
<evidence type="ECO:0000256" key="9">
    <source>
        <dbReference type="RuleBase" id="RU362000"/>
    </source>
</evidence>
<keyword evidence="3" id="KW-0813">Transport</keyword>
<keyword evidence="7 9" id="KW-0496">Mitochondrion</keyword>
<dbReference type="InParanoid" id="K3WGK8"/>
<dbReference type="GO" id="GO:0005743">
    <property type="term" value="C:mitochondrial inner membrane"/>
    <property type="evidence" value="ECO:0007669"/>
    <property type="project" value="TreeGrafter"/>
</dbReference>